<comment type="caution">
    <text evidence="3">The sequence shown here is derived from an EMBL/GenBank/DDBJ whole genome shotgun (WGS) entry which is preliminary data.</text>
</comment>
<reference evidence="3" key="1">
    <citation type="submission" date="2022-08" db="EMBL/GenBank/DDBJ databases">
        <authorList>
            <person name="Li F."/>
        </authorList>
    </citation>
    <scope>NUCLEOTIDE SEQUENCE</scope>
    <source>
        <strain evidence="3">MQZ15Z-1</strain>
    </source>
</reference>
<dbReference type="Proteomes" id="UP001151088">
    <property type="component" value="Unassembled WGS sequence"/>
</dbReference>
<dbReference type="InterPro" id="IPR006076">
    <property type="entry name" value="FAD-dep_OxRdtase"/>
</dbReference>
<name>A0A9X2PDT7_9HYPH</name>
<feature type="domain" description="FAD dependent oxidoreductase" evidence="2">
    <location>
        <begin position="37"/>
        <end position="390"/>
    </location>
</feature>
<protein>
    <submittedName>
        <fullName evidence="3">FAD-binding oxidoreductase</fullName>
    </submittedName>
</protein>
<keyword evidence="1" id="KW-0560">Oxidoreductase</keyword>
<dbReference type="PANTHER" id="PTHR13847">
    <property type="entry name" value="SARCOSINE DEHYDROGENASE-RELATED"/>
    <property type="match status" value="1"/>
</dbReference>
<evidence type="ECO:0000259" key="2">
    <source>
        <dbReference type="Pfam" id="PF01266"/>
    </source>
</evidence>
<dbReference type="PANTHER" id="PTHR13847:SF281">
    <property type="entry name" value="FAD DEPENDENT OXIDOREDUCTASE DOMAIN-CONTAINING PROTEIN"/>
    <property type="match status" value="1"/>
</dbReference>
<dbReference type="EMBL" id="JANTHZ010000008">
    <property type="protein sequence ID" value="MCS0496917.1"/>
    <property type="molecule type" value="Genomic_DNA"/>
</dbReference>
<evidence type="ECO:0000256" key="1">
    <source>
        <dbReference type="ARBA" id="ARBA00023002"/>
    </source>
</evidence>
<dbReference type="Gene3D" id="3.30.9.10">
    <property type="entry name" value="D-Amino Acid Oxidase, subunit A, domain 2"/>
    <property type="match status" value="1"/>
</dbReference>
<dbReference type="AlphaFoldDB" id="A0A9X2PDT7"/>
<dbReference type="SUPFAM" id="SSF51905">
    <property type="entry name" value="FAD/NAD(P)-binding domain"/>
    <property type="match status" value="1"/>
</dbReference>
<gene>
    <name evidence="3" type="ORF">NVS89_17665</name>
</gene>
<dbReference type="Pfam" id="PF01266">
    <property type="entry name" value="DAO"/>
    <property type="match status" value="1"/>
</dbReference>
<dbReference type="GO" id="GO:0016491">
    <property type="term" value="F:oxidoreductase activity"/>
    <property type="evidence" value="ECO:0007669"/>
    <property type="project" value="UniProtKB-KW"/>
</dbReference>
<sequence length="440" mass="48405">MSSAADLLHPDFRPLPYWWDDAPPETARDEALPARADVVIVGSGYCGMNAAAEFASAGRDVVLVDAGPLGIGASTRNTGGVTGGQKLLLAGPTRNVTAQQLALMLQDSLASFAYVTGLIEEEGLDAGFQRCGRFLTAYTDKHYARLLHLGELLREHTGVRVTDIPADRLGEIIATDFYRGGILIEDYASVHPARYHRALRQRARKRGARLFSHAEVGQVTPGTDGHSVVTVRGTIKARQVVLATNGYLTERFDAFRRRLIPVASYHIATEELPPERVAALLPRGHMVSDSQRNLTAVRPSTDGRRLIFGARPAAFDRDETRAAGLIHRAMCDVFPSLGDVRVSHCWRGTVAMTFDRKPHLGEEDGIFYALGCNASGVAMMSYLGREIARRAMGTQPRKSAFETEHFPQKAWYRGDPWFVPPLTAAYNLLDGLDRRSDRRP</sequence>
<dbReference type="Gene3D" id="3.50.50.60">
    <property type="entry name" value="FAD/NAD(P)-binding domain"/>
    <property type="match status" value="1"/>
</dbReference>
<accession>A0A9X2PDT7</accession>
<dbReference type="RefSeq" id="WP_258734075.1">
    <property type="nucleotide sequence ID" value="NZ_JANTHZ010000008.1"/>
</dbReference>
<proteinExistence type="predicted"/>
<dbReference type="InterPro" id="IPR036188">
    <property type="entry name" value="FAD/NAD-bd_sf"/>
</dbReference>
<evidence type="ECO:0000313" key="3">
    <source>
        <dbReference type="EMBL" id="MCS0496917.1"/>
    </source>
</evidence>
<organism evidence="3 4">
    <name type="scientific">Ancylobacter mangrovi</name>
    <dbReference type="NCBI Taxonomy" id="2972472"/>
    <lineage>
        <taxon>Bacteria</taxon>
        <taxon>Pseudomonadati</taxon>
        <taxon>Pseudomonadota</taxon>
        <taxon>Alphaproteobacteria</taxon>
        <taxon>Hyphomicrobiales</taxon>
        <taxon>Xanthobacteraceae</taxon>
        <taxon>Ancylobacter</taxon>
    </lineage>
</organism>
<dbReference type="GO" id="GO:0005737">
    <property type="term" value="C:cytoplasm"/>
    <property type="evidence" value="ECO:0007669"/>
    <property type="project" value="TreeGrafter"/>
</dbReference>
<keyword evidence="4" id="KW-1185">Reference proteome</keyword>
<evidence type="ECO:0000313" key="4">
    <source>
        <dbReference type="Proteomes" id="UP001151088"/>
    </source>
</evidence>